<evidence type="ECO:0000256" key="11">
    <source>
        <dbReference type="ARBA" id="ARBA00023212"/>
    </source>
</evidence>
<dbReference type="GO" id="GO:0005814">
    <property type="term" value="C:centriole"/>
    <property type="evidence" value="ECO:0007669"/>
    <property type="project" value="UniProtKB-SubCell"/>
</dbReference>
<keyword evidence="6" id="KW-0132">Cell division</keyword>
<dbReference type="SMART" id="SM01052">
    <property type="entry name" value="CAP_GLY"/>
    <property type="match status" value="1"/>
</dbReference>
<comment type="similarity">
    <text evidence="4">Belongs to the dynactin 150 kDa subunit family.</text>
</comment>
<evidence type="ECO:0000256" key="3">
    <source>
        <dbReference type="ARBA" id="ARBA00004544"/>
    </source>
</evidence>
<evidence type="ECO:0000256" key="10">
    <source>
        <dbReference type="ARBA" id="ARBA00023054"/>
    </source>
</evidence>
<evidence type="ECO:0000313" key="17">
    <source>
        <dbReference type="Proteomes" id="UP000799770"/>
    </source>
</evidence>
<feature type="compositionally biased region" description="Low complexity" evidence="14">
    <location>
        <begin position="124"/>
        <end position="184"/>
    </location>
</feature>
<gene>
    <name evidence="16" type="ORF">BDV96DRAFT_492040</name>
</gene>
<dbReference type="EMBL" id="ML977322">
    <property type="protein sequence ID" value="KAF2115606.1"/>
    <property type="molecule type" value="Genomic_DNA"/>
</dbReference>
<feature type="coiled-coil region" evidence="13">
    <location>
        <begin position="893"/>
        <end position="979"/>
    </location>
</feature>
<evidence type="ECO:0000259" key="15">
    <source>
        <dbReference type="PROSITE" id="PS50245"/>
    </source>
</evidence>
<feature type="compositionally biased region" description="Pro residues" evidence="14">
    <location>
        <begin position="94"/>
        <end position="105"/>
    </location>
</feature>
<proteinExistence type="inferred from homology"/>
<dbReference type="PROSITE" id="PS00845">
    <property type="entry name" value="CAP_GLY_1"/>
    <property type="match status" value="1"/>
</dbReference>
<reference evidence="16" key="1">
    <citation type="journal article" date="2020" name="Stud. Mycol.">
        <title>101 Dothideomycetes genomes: a test case for predicting lifestyles and emergence of pathogens.</title>
        <authorList>
            <person name="Haridas S."/>
            <person name="Albert R."/>
            <person name="Binder M."/>
            <person name="Bloem J."/>
            <person name="Labutti K."/>
            <person name="Salamov A."/>
            <person name="Andreopoulos B."/>
            <person name="Baker S."/>
            <person name="Barry K."/>
            <person name="Bills G."/>
            <person name="Bluhm B."/>
            <person name="Cannon C."/>
            <person name="Castanera R."/>
            <person name="Culley D."/>
            <person name="Daum C."/>
            <person name="Ezra D."/>
            <person name="Gonzalez J."/>
            <person name="Henrissat B."/>
            <person name="Kuo A."/>
            <person name="Liang C."/>
            <person name="Lipzen A."/>
            <person name="Lutzoni F."/>
            <person name="Magnuson J."/>
            <person name="Mondo S."/>
            <person name="Nolan M."/>
            <person name="Ohm R."/>
            <person name="Pangilinan J."/>
            <person name="Park H.-J."/>
            <person name="Ramirez L."/>
            <person name="Alfaro M."/>
            <person name="Sun H."/>
            <person name="Tritt A."/>
            <person name="Yoshinaga Y."/>
            <person name="Zwiers L.-H."/>
            <person name="Turgeon B."/>
            <person name="Goodwin S."/>
            <person name="Spatafora J."/>
            <person name="Crous P."/>
            <person name="Grigoriev I."/>
        </authorList>
    </citation>
    <scope>NUCLEOTIDE SEQUENCE</scope>
    <source>
        <strain evidence="16">CBS 627.86</strain>
    </source>
</reference>
<evidence type="ECO:0000256" key="1">
    <source>
        <dbReference type="ARBA" id="ARBA00004114"/>
    </source>
</evidence>
<dbReference type="InterPro" id="IPR000938">
    <property type="entry name" value="CAP-Gly_domain"/>
</dbReference>
<dbReference type="SUPFAM" id="SSF74924">
    <property type="entry name" value="Cap-Gly domain"/>
    <property type="match status" value="1"/>
</dbReference>
<accession>A0A6A5Z8S8</accession>
<keyword evidence="11" id="KW-0206">Cytoskeleton</keyword>
<evidence type="ECO:0000256" key="9">
    <source>
        <dbReference type="ARBA" id="ARBA00023017"/>
    </source>
</evidence>
<organism evidence="16 17">
    <name type="scientific">Lophiotrema nucula</name>
    <dbReference type="NCBI Taxonomy" id="690887"/>
    <lineage>
        <taxon>Eukaryota</taxon>
        <taxon>Fungi</taxon>
        <taxon>Dikarya</taxon>
        <taxon>Ascomycota</taxon>
        <taxon>Pezizomycotina</taxon>
        <taxon>Dothideomycetes</taxon>
        <taxon>Pleosporomycetidae</taxon>
        <taxon>Pleosporales</taxon>
        <taxon>Lophiotremataceae</taxon>
        <taxon>Lophiotrema</taxon>
    </lineage>
</organism>
<evidence type="ECO:0000313" key="16">
    <source>
        <dbReference type="EMBL" id="KAF2115606.1"/>
    </source>
</evidence>
<dbReference type="PROSITE" id="PS50245">
    <property type="entry name" value="CAP_GLY_2"/>
    <property type="match status" value="1"/>
</dbReference>
<keyword evidence="17" id="KW-1185">Reference proteome</keyword>
<dbReference type="Pfam" id="PF01302">
    <property type="entry name" value="CAP_GLY"/>
    <property type="match status" value="1"/>
</dbReference>
<dbReference type="PANTHER" id="PTHR18916">
    <property type="entry name" value="DYNACTIN 1-RELATED MICROTUBULE-BINDING"/>
    <property type="match status" value="1"/>
</dbReference>
<feature type="compositionally biased region" description="Polar residues" evidence="14">
    <location>
        <begin position="1000"/>
        <end position="1013"/>
    </location>
</feature>
<protein>
    <submittedName>
        <fullName evidence="16">Dynein associated protein-domain-containing protein</fullName>
    </submittedName>
</protein>
<evidence type="ECO:0000256" key="4">
    <source>
        <dbReference type="ARBA" id="ARBA00011010"/>
    </source>
</evidence>
<keyword evidence="10 13" id="KW-0175">Coiled coil</keyword>
<dbReference type="InterPro" id="IPR022157">
    <property type="entry name" value="Dynactin"/>
</dbReference>
<dbReference type="GO" id="GO:0051301">
    <property type="term" value="P:cell division"/>
    <property type="evidence" value="ECO:0007669"/>
    <property type="project" value="UniProtKB-KW"/>
</dbReference>
<feature type="region of interest" description="Disordered" evidence="14">
    <location>
        <begin position="988"/>
        <end position="1013"/>
    </location>
</feature>
<name>A0A6A5Z8S8_9PLEO</name>
<dbReference type="GO" id="GO:0005819">
    <property type="term" value="C:spindle"/>
    <property type="evidence" value="ECO:0007669"/>
    <property type="project" value="UniProtKB-SubCell"/>
</dbReference>
<comment type="subcellular location">
    <subcellularLocation>
        <location evidence="3">Cytoplasm</location>
        <location evidence="3">Cell cortex</location>
    </subcellularLocation>
    <subcellularLocation>
        <location evidence="1">Cytoplasm</location>
        <location evidence="1">Cytoskeleton</location>
        <location evidence="1">Microtubule organizing center</location>
        <location evidence="1">Centrosome</location>
        <location evidence="1">Centriole</location>
    </subcellularLocation>
    <subcellularLocation>
        <location evidence="2">Cytoplasm</location>
        <location evidence="2">Cytoskeleton</location>
        <location evidence="2">Spindle</location>
    </subcellularLocation>
</comment>
<evidence type="ECO:0000256" key="14">
    <source>
        <dbReference type="SAM" id="MobiDB-lite"/>
    </source>
</evidence>
<dbReference type="Pfam" id="PF12455">
    <property type="entry name" value="Dynactin"/>
    <property type="match status" value="1"/>
</dbReference>
<dbReference type="OrthoDB" id="2130750at2759"/>
<dbReference type="InterPro" id="IPR036859">
    <property type="entry name" value="CAP-Gly_dom_sf"/>
</dbReference>
<evidence type="ECO:0000256" key="6">
    <source>
        <dbReference type="ARBA" id="ARBA00022618"/>
    </source>
</evidence>
<dbReference type="AlphaFoldDB" id="A0A6A5Z8S8"/>
<evidence type="ECO:0000256" key="2">
    <source>
        <dbReference type="ARBA" id="ARBA00004186"/>
    </source>
</evidence>
<evidence type="ECO:0000256" key="8">
    <source>
        <dbReference type="ARBA" id="ARBA00022776"/>
    </source>
</evidence>
<keyword evidence="12" id="KW-0131">Cell cycle</keyword>
<keyword evidence="9" id="KW-0243">Dynein</keyword>
<feature type="coiled-coil region" evidence="13">
    <location>
        <begin position="190"/>
        <end position="464"/>
    </location>
</feature>
<evidence type="ECO:0000256" key="5">
    <source>
        <dbReference type="ARBA" id="ARBA00022490"/>
    </source>
</evidence>
<keyword evidence="5" id="KW-0963">Cytoplasm</keyword>
<dbReference type="GO" id="GO:0005874">
    <property type="term" value="C:microtubule"/>
    <property type="evidence" value="ECO:0007669"/>
    <property type="project" value="UniProtKB-KW"/>
</dbReference>
<feature type="domain" description="CAP-Gly" evidence="15">
    <location>
        <begin position="24"/>
        <end position="66"/>
    </location>
</feature>
<keyword evidence="8" id="KW-0498">Mitosis</keyword>
<evidence type="ECO:0000256" key="13">
    <source>
        <dbReference type="SAM" id="Coils"/>
    </source>
</evidence>
<dbReference type="Gene3D" id="2.30.30.190">
    <property type="entry name" value="CAP Gly-rich-like domain"/>
    <property type="match status" value="1"/>
</dbReference>
<keyword evidence="7" id="KW-0493">Microtubule</keyword>
<evidence type="ECO:0000256" key="7">
    <source>
        <dbReference type="ARBA" id="ARBA00022701"/>
    </source>
</evidence>
<feature type="coiled-coil region" evidence="13">
    <location>
        <begin position="526"/>
        <end position="553"/>
    </location>
</feature>
<sequence>MADFKVGQTIETNDGRQGIIRFVGDIHVAEGHFLGVELPTATGKNDGSVQGERYFQCAPGRGLFVRPSGVSRILAQPAPPKPKPAARASLLPPKAQPARPPPTKPSRPSSTDARPPSKRLSVVSPPASSSRPAPAPSSTRAPARKSSVSGVSTTTSTTARSTRTTPQHPVAPSSATSKASALASTDDTRVRVLEKQLAESLEKAKNLDQVSTERDKLQGIVQKLTSKTQELRQENNELKTQGKEVGLELERLSRVEAEAESIYELATLDREMAEERADQAEQELESLRSRLEEQELELEIARNETEMLTQDMTMDEKEAAGYYRLESERDRLRNALLRLKELTDENEAAHKSRIQELESDLANLEDITTEKTRLESENLTLSSTIEDIRQQLDAANTAEEMIEELSDQNQRIKDQLAQRDLIIRDLENIKELNDELEIHHVEEATELRAELEVRESELAEQTHKAIELDATIADQETLITKFRDLVLDLQSKMTDAQSSKVMSEEQAKDVTGRFNEVMELNRRLRTANLTSTVKTITSELQKLQAEEAQEELEIVKHYLPESPELYKNDSLRSYFRAKRIGFKANLTGTLMRATGPPSTGSTDSHEQAVDDILRLDAVYQLTFLDIRSNRFWPAVSSASIEQFMSFGRAHEDMDPIEKTLEKCLESLKKDEVNHQELTDSLRRSNEILRGIASDFSDALAARPEDEIVFRASSIKAHFELIKDAFKAIKASIEGMEVSDDESEEDGPSITEKVAAEVTPYIEASNSSILAVGKLLRTLKNLRDDSLYPRFPSGDEEIVQQDTSLALIAQAVQKFAKDVIRRVVPGPDTGSMSFSEVLGQLDLLQTEYLRNGELLELGTVASKLNGWNDFASVLMNNVEIEHGPAPWVVKAQEIEARKRQAVEAERQLHVLTQEHHATVLQIREREEIIDTKELEIEHLKAKHREAVGKVEDLGHLQSELSKAETERKDLHARVKAQEMELQRLREFKSVSERSEAELQPETPSRTNEAPVQPTQQVSAAFSTYVSALTNENQWLRTRENRDFNNTLQSIFTAPLRDSRAKEARRYKESKADEMLSKLFSLEGLNTSTHTEALPPSRKGAASVLVHHTTPAPLLLSRDVSRLWYEDLEDDLFEDLEPIAEAFEGMGGFEGFGEAEVKEVLAY</sequence>
<evidence type="ECO:0000256" key="12">
    <source>
        <dbReference type="ARBA" id="ARBA00023306"/>
    </source>
</evidence>
<dbReference type="Proteomes" id="UP000799770">
    <property type="component" value="Unassembled WGS sequence"/>
</dbReference>
<feature type="region of interest" description="Disordered" evidence="14">
    <location>
        <begin position="73"/>
        <end position="186"/>
    </location>
</feature>
<dbReference type="PANTHER" id="PTHR18916:SF6">
    <property type="entry name" value="DYNACTIN SUBUNIT 1"/>
    <property type="match status" value="1"/>
</dbReference>
<dbReference type="GO" id="GO:0030286">
    <property type="term" value="C:dynein complex"/>
    <property type="evidence" value="ECO:0007669"/>
    <property type="project" value="UniProtKB-KW"/>
</dbReference>